<feature type="transmembrane region" description="Helical" evidence="7">
    <location>
        <begin position="375"/>
        <end position="393"/>
    </location>
</feature>
<keyword evidence="3" id="KW-1003">Cell membrane</keyword>
<dbReference type="GO" id="GO:0044874">
    <property type="term" value="P:lipoprotein localization to outer membrane"/>
    <property type="evidence" value="ECO:0007669"/>
    <property type="project" value="TreeGrafter"/>
</dbReference>
<feature type="domain" description="ABC3 transporter permease C-terminal" evidence="9">
    <location>
        <begin position="270"/>
        <end position="403"/>
    </location>
</feature>
<feature type="chain" id="PRO_5005787593" evidence="8">
    <location>
        <begin position="35"/>
        <end position="410"/>
    </location>
</feature>
<dbReference type="AlphaFoldDB" id="A0A0M3QG31"/>
<evidence type="ECO:0000256" key="8">
    <source>
        <dbReference type="SAM" id="SignalP"/>
    </source>
</evidence>
<dbReference type="STRING" id="1603606.DSOUD_2331"/>
<dbReference type="EMBL" id="CP010802">
    <property type="protein sequence ID" value="ALC17093.1"/>
    <property type="molecule type" value="Genomic_DNA"/>
</dbReference>
<evidence type="ECO:0000256" key="1">
    <source>
        <dbReference type="ARBA" id="ARBA00004651"/>
    </source>
</evidence>
<evidence type="ECO:0000256" key="2">
    <source>
        <dbReference type="ARBA" id="ARBA00005236"/>
    </source>
</evidence>
<keyword evidence="6 7" id="KW-0472">Membrane</keyword>
<dbReference type="KEGG" id="des:DSOUD_2331"/>
<dbReference type="RefSeq" id="WP_053551126.1">
    <property type="nucleotide sequence ID" value="NZ_CP010802.1"/>
</dbReference>
<organism evidence="10 11">
    <name type="scientific">Desulfuromonas soudanensis</name>
    <dbReference type="NCBI Taxonomy" id="1603606"/>
    <lineage>
        <taxon>Bacteria</taxon>
        <taxon>Pseudomonadati</taxon>
        <taxon>Thermodesulfobacteriota</taxon>
        <taxon>Desulfuromonadia</taxon>
        <taxon>Desulfuromonadales</taxon>
        <taxon>Desulfuromonadaceae</taxon>
        <taxon>Desulfuromonas</taxon>
    </lineage>
</organism>
<dbReference type="OrthoDB" id="9809768at2"/>
<feature type="signal peptide" evidence="8">
    <location>
        <begin position="1"/>
        <end position="34"/>
    </location>
</feature>
<dbReference type="InterPro" id="IPR051447">
    <property type="entry name" value="Lipoprotein-release_system"/>
</dbReference>
<proteinExistence type="inferred from homology"/>
<reference evidence="10 11" key="1">
    <citation type="submission" date="2015-07" db="EMBL/GenBank/DDBJ databases">
        <title>Isolation and Genomic Characterization of a Novel Halophilic Metal-Reducing Deltaproteobacterium from the Deep Subsurface.</title>
        <authorList>
            <person name="Badalamenti J.P."/>
            <person name="Summers Z.M."/>
            <person name="Gralnick J.A."/>
            <person name="Bond D.R."/>
        </authorList>
    </citation>
    <scope>NUCLEOTIDE SEQUENCE [LARGE SCALE GENOMIC DNA]</scope>
    <source>
        <strain evidence="10 11">WTL</strain>
    </source>
</reference>
<comment type="subcellular location">
    <subcellularLocation>
        <location evidence="1">Cell membrane</location>
        <topology evidence="1">Multi-pass membrane protein</topology>
    </subcellularLocation>
</comment>
<dbReference type="PATRIC" id="fig|1603606.3.peg.2523"/>
<evidence type="ECO:0000256" key="6">
    <source>
        <dbReference type="ARBA" id="ARBA00023136"/>
    </source>
</evidence>
<dbReference type="PANTHER" id="PTHR30489">
    <property type="entry name" value="LIPOPROTEIN-RELEASING SYSTEM TRANSMEMBRANE PROTEIN LOLE"/>
    <property type="match status" value="1"/>
</dbReference>
<evidence type="ECO:0000256" key="7">
    <source>
        <dbReference type="SAM" id="Phobius"/>
    </source>
</evidence>
<dbReference type="GO" id="GO:0098797">
    <property type="term" value="C:plasma membrane protein complex"/>
    <property type="evidence" value="ECO:0007669"/>
    <property type="project" value="TreeGrafter"/>
</dbReference>
<evidence type="ECO:0000256" key="3">
    <source>
        <dbReference type="ARBA" id="ARBA00022475"/>
    </source>
</evidence>
<keyword evidence="4 7" id="KW-0812">Transmembrane</keyword>
<comment type="similarity">
    <text evidence="2">Belongs to the ABC-4 integral membrane protein family. LolC/E subfamily.</text>
</comment>
<keyword evidence="8" id="KW-0732">Signal</keyword>
<evidence type="ECO:0000313" key="11">
    <source>
        <dbReference type="Proteomes" id="UP000057158"/>
    </source>
</evidence>
<keyword evidence="5 7" id="KW-1133">Transmembrane helix</keyword>
<feature type="transmembrane region" description="Helical" evidence="7">
    <location>
        <begin position="270"/>
        <end position="288"/>
    </location>
</feature>
<gene>
    <name evidence="10" type="ORF">DSOUD_2331</name>
</gene>
<dbReference type="Proteomes" id="UP000057158">
    <property type="component" value="Chromosome"/>
</dbReference>
<keyword evidence="11" id="KW-1185">Reference proteome</keyword>
<feature type="transmembrane region" description="Helical" evidence="7">
    <location>
        <begin position="319"/>
        <end position="342"/>
    </location>
</feature>
<dbReference type="Pfam" id="PF02687">
    <property type="entry name" value="FtsX"/>
    <property type="match status" value="1"/>
</dbReference>
<name>A0A0M3QG31_9BACT</name>
<evidence type="ECO:0000256" key="5">
    <source>
        <dbReference type="ARBA" id="ARBA00022989"/>
    </source>
</evidence>
<protein>
    <submittedName>
        <fullName evidence="10">ABC transporter permease</fullName>
    </submittedName>
</protein>
<evidence type="ECO:0000259" key="9">
    <source>
        <dbReference type="Pfam" id="PF02687"/>
    </source>
</evidence>
<evidence type="ECO:0000313" key="10">
    <source>
        <dbReference type="EMBL" id="ALC17093.1"/>
    </source>
</evidence>
<accession>A0A0M3QG31</accession>
<dbReference type="InterPro" id="IPR003838">
    <property type="entry name" value="ABC3_permease_C"/>
</dbReference>
<sequence>MEFLRLAWKNLWRNRRRTLITLAAISLSVMLTQASHNLSFGVYAQMIDSGVRAGSGHLTVYRGDYARSRKEELSFDPGTLVEEIAAIDGVARVLPRVYLPALAQSSRESRGVLVTGVDPPAETGINPFLKKIVAGEMIGSSDGRDALLGSRLLKELKISVGSKFVVTLQGPDGDLLSELLRVRGSVETGIKDLDGSLVMVGRQRAAAMAGIPGRVHELAVILQGRAEEERVRPLLEALLPPGGEVRVLSWEEAMPNLANAIKLDYASQRVIFIIIMLIVTIGVVNTLLMSVMERIREFGVILALGATPGRLRRMVLAEALVLGLVAMTLGTLLGAALTWYLVEYGIDLRSLISESLEFGGVVFDPVMRAAWDLTYMVRIALYVLALSLLASLYPARKAARIAPAEAMRHV</sequence>
<dbReference type="PANTHER" id="PTHR30489:SF0">
    <property type="entry name" value="LIPOPROTEIN-RELEASING SYSTEM TRANSMEMBRANE PROTEIN LOLE"/>
    <property type="match status" value="1"/>
</dbReference>
<evidence type="ECO:0000256" key="4">
    <source>
        <dbReference type="ARBA" id="ARBA00022692"/>
    </source>
</evidence>